<evidence type="ECO:0000313" key="2">
    <source>
        <dbReference type="EMBL" id="KAJ9148893.1"/>
    </source>
</evidence>
<keyword evidence="3" id="KW-1185">Reference proteome</keyword>
<dbReference type="CDD" id="cd02440">
    <property type="entry name" value="AdoMet_MTases"/>
    <property type="match status" value="1"/>
</dbReference>
<evidence type="ECO:0000256" key="1">
    <source>
        <dbReference type="ARBA" id="ARBA00038158"/>
    </source>
</evidence>
<keyword evidence="2" id="KW-0489">Methyltransferase</keyword>
<accession>A0AA38VUZ3</accession>
<dbReference type="EMBL" id="JANBVO010000011">
    <property type="protein sequence ID" value="KAJ9148893.1"/>
    <property type="molecule type" value="Genomic_DNA"/>
</dbReference>
<proteinExistence type="inferred from homology"/>
<keyword evidence="2" id="KW-0808">Transferase</keyword>
<dbReference type="Proteomes" id="UP001174694">
    <property type="component" value="Unassembled WGS sequence"/>
</dbReference>
<evidence type="ECO:0000313" key="3">
    <source>
        <dbReference type="Proteomes" id="UP001174694"/>
    </source>
</evidence>
<name>A0AA38VUZ3_9PEZI</name>
<dbReference type="PANTHER" id="PTHR43591">
    <property type="entry name" value="METHYLTRANSFERASE"/>
    <property type="match status" value="1"/>
</dbReference>
<sequence>MEDGSSSIMEPASDDSLEAEDLEFGATSDYDPTADADSFCSVSTSIYKHHYEHGRRYHMFKDGKYPIPNDDDEGTREGLKHAMLKELLPNGELYLAPIGDHPQRIIDLGTGFGEWAMDIADLFPSAEVIGVDLSPVQPTYVPPNLRYIVDDIEEESWGYGANFDLAHLRFMSPLLKDVLGVAANVFRNLKPGGWIEFQEICPRLTSDDNSIPPDYPVTKFYDIVNRVFLDRYGFDLFLIERMKSELQNLGFINVQQRVFQLPVGAWPKDKRLRLIGLYMREAIVSLLPSMGAKPFAEYGIPRDEARHLFADVKKAIANPRIHARVQFYYVYGQKPVAQLAG</sequence>
<gene>
    <name evidence="2" type="ORF">NKR23_g4522</name>
</gene>
<dbReference type="AlphaFoldDB" id="A0AA38VUZ3"/>
<dbReference type="GO" id="GO:0008168">
    <property type="term" value="F:methyltransferase activity"/>
    <property type="evidence" value="ECO:0007669"/>
    <property type="project" value="UniProtKB-KW"/>
</dbReference>
<organism evidence="2 3">
    <name type="scientific">Pleurostoma richardsiae</name>
    <dbReference type="NCBI Taxonomy" id="41990"/>
    <lineage>
        <taxon>Eukaryota</taxon>
        <taxon>Fungi</taxon>
        <taxon>Dikarya</taxon>
        <taxon>Ascomycota</taxon>
        <taxon>Pezizomycotina</taxon>
        <taxon>Sordariomycetes</taxon>
        <taxon>Sordariomycetidae</taxon>
        <taxon>Calosphaeriales</taxon>
        <taxon>Pleurostomataceae</taxon>
        <taxon>Pleurostoma</taxon>
    </lineage>
</organism>
<protein>
    <submittedName>
        <fullName evidence="2">S-adenosyl-L-methionine-dependent methyltransferase</fullName>
    </submittedName>
</protein>
<comment type="similarity">
    <text evidence="1">Belongs to the methyltransferase superfamily. LaeA methyltransferase family.</text>
</comment>
<comment type="caution">
    <text evidence="2">The sequence shown here is derived from an EMBL/GenBank/DDBJ whole genome shotgun (WGS) entry which is preliminary data.</text>
</comment>
<dbReference type="PANTHER" id="PTHR43591:SF106">
    <property type="entry name" value="S-ADENOSYL-L-METHIONINE-DEPENDENT METHYLTRANSFERASE"/>
    <property type="match status" value="1"/>
</dbReference>
<dbReference type="Pfam" id="PF13489">
    <property type="entry name" value="Methyltransf_23"/>
    <property type="match status" value="1"/>
</dbReference>
<dbReference type="Gene3D" id="3.40.50.150">
    <property type="entry name" value="Vaccinia Virus protein VP39"/>
    <property type="match status" value="1"/>
</dbReference>
<reference evidence="2" key="1">
    <citation type="submission" date="2022-07" db="EMBL/GenBank/DDBJ databases">
        <title>Fungi with potential for degradation of polypropylene.</title>
        <authorList>
            <person name="Gostincar C."/>
        </authorList>
    </citation>
    <scope>NUCLEOTIDE SEQUENCE</scope>
    <source>
        <strain evidence="2">EXF-13308</strain>
    </source>
</reference>
<dbReference type="GO" id="GO:0032259">
    <property type="term" value="P:methylation"/>
    <property type="evidence" value="ECO:0007669"/>
    <property type="project" value="UniProtKB-KW"/>
</dbReference>
<dbReference type="SUPFAM" id="SSF53335">
    <property type="entry name" value="S-adenosyl-L-methionine-dependent methyltransferases"/>
    <property type="match status" value="1"/>
</dbReference>
<dbReference type="InterPro" id="IPR029063">
    <property type="entry name" value="SAM-dependent_MTases_sf"/>
</dbReference>